<evidence type="ECO:0000313" key="7">
    <source>
        <dbReference type="Proteomes" id="UP000676409"/>
    </source>
</evidence>
<dbReference type="GO" id="GO:0055085">
    <property type="term" value="P:transmembrane transport"/>
    <property type="evidence" value="ECO:0007669"/>
    <property type="project" value="InterPro"/>
</dbReference>
<feature type="transmembrane region" description="Helical" evidence="3">
    <location>
        <begin position="27"/>
        <end position="46"/>
    </location>
</feature>
<gene>
    <name evidence="6" type="ORF">KCG34_16180</name>
</gene>
<dbReference type="PANTHER" id="PTHR30386:SF19">
    <property type="entry name" value="MULTIDRUG EXPORT PROTEIN EMRA-RELATED"/>
    <property type="match status" value="1"/>
</dbReference>
<dbReference type="Gene3D" id="2.40.30.170">
    <property type="match status" value="1"/>
</dbReference>
<dbReference type="PANTHER" id="PTHR30386">
    <property type="entry name" value="MEMBRANE FUSION SUBUNIT OF EMRAB-TOLC MULTIDRUG EFFLUX PUMP"/>
    <property type="match status" value="1"/>
</dbReference>
<evidence type="ECO:0000256" key="1">
    <source>
        <dbReference type="ARBA" id="ARBA00004196"/>
    </source>
</evidence>
<sequence>MSQNETPSTPSDGVVAPAPNRFRRLRWPIMIGAVLLVVLGGLYVYLTGGRYESTDDASINSGRVSVSSSISGRVIAVRVHDGQLVKQGQILFQIDPRPFQASVDEAQASLEAARLQVNGLKASYLQHEAELKAAQDNLAYLEGEAKRQKALVAAGTATQIQAAQVANQAEQAARQVESQRQAVANALAALDGDPNLPVERHPMVLQARARLSAAGLNRSYVDVVALQDGIVTKVDQLQAGDYVNASTPVFSLVSPNIWIEANFKENQLEYMRAGQSAQVKVDAYPNHKFKARVENISPGTGSSFSLLPAENATGNWVKVTQRVPVRLVFEGDPGVPMPAGLSVTVTVDTTHKRSLGGSAQAKGAGGAGR</sequence>
<dbReference type="Pfam" id="PF25954">
    <property type="entry name" value="Beta-barrel_RND_2"/>
    <property type="match status" value="1"/>
</dbReference>
<comment type="subcellular location">
    <subcellularLocation>
        <location evidence="1">Cell envelope</location>
    </subcellularLocation>
</comment>
<proteinExistence type="predicted"/>
<organism evidence="6 7">
    <name type="scientific">Phenylobacterium montanum</name>
    <dbReference type="NCBI Taxonomy" id="2823693"/>
    <lineage>
        <taxon>Bacteria</taxon>
        <taxon>Pseudomonadati</taxon>
        <taxon>Pseudomonadota</taxon>
        <taxon>Alphaproteobacteria</taxon>
        <taxon>Caulobacterales</taxon>
        <taxon>Caulobacteraceae</taxon>
        <taxon>Phenylobacterium</taxon>
    </lineage>
</organism>
<dbReference type="InterPro" id="IPR058792">
    <property type="entry name" value="Beta-barrel_RND_2"/>
</dbReference>
<evidence type="ECO:0000256" key="2">
    <source>
        <dbReference type="SAM" id="Coils"/>
    </source>
</evidence>
<dbReference type="KEGG" id="caul:KCG34_16180"/>
<dbReference type="Pfam" id="PF25917">
    <property type="entry name" value="BSH_RND"/>
    <property type="match status" value="1"/>
</dbReference>
<evidence type="ECO:0000259" key="4">
    <source>
        <dbReference type="Pfam" id="PF25917"/>
    </source>
</evidence>
<reference evidence="6" key="1">
    <citation type="submission" date="2021-04" db="EMBL/GenBank/DDBJ databases">
        <title>The complete genome sequence of Caulobacter sp. S6.</title>
        <authorList>
            <person name="Tang Y."/>
            <person name="Ouyang W."/>
            <person name="Liu Q."/>
            <person name="Huang B."/>
            <person name="Guo Z."/>
            <person name="Lei P."/>
        </authorList>
    </citation>
    <scope>NUCLEOTIDE SEQUENCE</scope>
    <source>
        <strain evidence="6">S6</strain>
    </source>
</reference>
<dbReference type="AlphaFoldDB" id="A0A975FWM3"/>
<dbReference type="InterPro" id="IPR058625">
    <property type="entry name" value="MdtA-like_BSH"/>
</dbReference>
<dbReference type="InterPro" id="IPR050739">
    <property type="entry name" value="MFP"/>
</dbReference>
<dbReference type="EMBL" id="CP073078">
    <property type="protein sequence ID" value="QUD86614.1"/>
    <property type="molecule type" value="Genomic_DNA"/>
</dbReference>
<accession>A0A975FWM3</accession>
<dbReference type="GO" id="GO:0030313">
    <property type="term" value="C:cell envelope"/>
    <property type="evidence" value="ECO:0007669"/>
    <property type="project" value="UniProtKB-SubCell"/>
</dbReference>
<name>A0A975FWM3_9CAUL</name>
<keyword evidence="7" id="KW-1185">Reference proteome</keyword>
<keyword evidence="2" id="KW-0175">Coiled coil</keyword>
<protein>
    <submittedName>
        <fullName evidence="6">HlyD family secretion protein</fullName>
    </submittedName>
</protein>
<keyword evidence="3" id="KW-0472">Membrane</keyword>
<dbReference type="Proteomes" id="UP000676409">
    <property type="component" value="Chromosome"/>
</dbReference>
<feature type="coiled-coil region" evidence="2">
    <location>
        <begin position="103"/>
        <end position="189"/>
    </location>
</feature>
<evidence type="ECO:0000313" key="6">
    <source>
        <dbReference type="EMBL" id="QUD86614.1"/>
    </source>
</evidence>
<evidence type="ECO:0000256" key="3">
    <source>
        <dbReference type="SAM" id="Phobius"/>
    </source>
</evidence>
<dbReference type="SUPFAM" id="SSF111369">
    <property type="entry name" value="HlyD-like secretion proteins"/>
    <property type="match status" value="1"/>
</dbReference>
<dbReference type="RefSeq" id="WP_211936666.1">
    <property type="nucleotide sequence ID" value="NZ_CP073078.1"/>
</dbReference>
<dbReference type="Gene3D" id="1.10.287.470">
    <property type="entry name" value="Helix hairpin bin"/>
    <property type="match status" value="1"/>
</dbReference>
<feature type="domain" description="Multidrug resistance protein MdtA-like barrel-sandwich hybrid" evidence="4">
    <location>
        <begin position="64"/>
        <end position="250"/>
    </location>
</feature>
<keyword evidence="3" id="KW-0812">Transmembrane</keyword>
<dbReference type="Gene3D" id="2.40.50.100">
    <property type="match status" value="1"/>
</dbReference>
<evidence type="ECO:0000259" key="5">
    <source>
        <dbReference type="Pfam" id="PF25954"/>
    </source>
</evidence>
<keyword evidence="3" id="KW-1133">Transmembrane helix</keyword>
<feature type="domain" description="CusB-like beta-barrel" evidence="5">
    <location>
        <begin position="256"/>
        <end position="299"/>
    </location>
</feature>
<dbReference type="SUPFAM" id="SSF56954">
    <property type="entry name" value="Outer membrane efflux proteins (OEP)"/>
    <property type="match status" value="1"/>
</dbReference>